<protein>
    <submittedName>
        <fullName evidence="1">Uncharacterized protein</fullName>
    </submittedName>
</protein>
<reference evidence="1 2" key="1">
    <citation type="journal article" date="2021" name="Microbiol. Spectr.">
        <title>A Single Bacterium Capable of Oxidation and Reduction of Iron at Circumneutral pH.</title>
        <authorList>
            <person name="Kato S."/>
            <person name="Ohkuma M."/>
        </authorList>
    </citation>
    <scope>NUCLEOTIDE SEQUENCE [LARGE SCALE GENOMIC DNA]</scope>
    <source>
        <strain evidence="1 2">MIZ03</strain>
    </source>
</reference>
<dbReference type="InterPro" id="IPR058227">
    <property type="entry name" value="RSP_7527-like"/>
</dbReference>
<sequence length="65" mass="7355">MELNDIDIEAYIRIAQKQRSDAMGALLAASWHRLVNTMTRLTQRLAHQPPGVIHRCATLDCQTLP</sequence>
<evidence type="ECO:0000313" key="1">
    <source>
        <dbReference type="EMBL" id="BCO29210.1"/>
    </source>
</evidence>
<dbReference type="EMBL" id="AP024238">
    <property type="protein sequence ID" value="BCO29210.1"/>
    <property type="molecule type" value="Genomic_DNA"/>
</dbReference>
<gene>
    <name evidence="1" type="ORF">MIZ03_4122</name>
</gene>
<dbReference type="NCBIfam" id="NF046098">
    <property type="entry name" value="RSP_7527_fam"/>
    <property type="match status" value="1"/>
</dbReference>
<dbReference type="Proteomes" id="UP000824366">
    <property type="component" value="Chromosome"/>
</dbReference>
<name>A0ABM7MS65_9BURK</name>
<keyword evidence="2" id="KW-1185">Reference proteome</keyword>
<proteinExistence type="predicted"/>
<dbReference type="RefSeq" id="WP_223905087.1">
    <property type="nucleotide sequence ID" value="NZ_AP024238.1"/>
</dbReference>
<organism evidence="1 2">
    <name type="scientific">Rhodoferax lithotrophicus</name>
    <dbReference type="NCBI Taxonomy" id="2798804"/>
    <lineage>
        <taxon>Bacteria</taxon>
        <taxon>Pseudomonadati</taxon>
        <taxon>Pseudomonadota</taxon>
        <taxon>Betaproteobacteria</taxon>
        <taxon>Burkholderiales</taxon>
        <taxon>Comamonadaceae</taxon>
        <taxon>Rhodoferax</taxon>
    </lineage>
</organism>
<evidence type="ECO:0000313" key="2">
    <source>
        <dbReference type="Proteomes" id="UP000824366"/>
    </source>
</evidence>
<accession>A0ABM7MS65</accession>